<dbReference type="PROSITE" id="PS50940">
    <property type="entry name" value="CHIT_BIND_II"/>
    <property type="match status" value="2"/>
</dbReference>
<evidence type="ECO:0000256" key="2">
    <source>
        <dbReference type="ARBA" id="ARBA00022729"/>
    </source>
</evidence>
<evidence type="ECO:0000256" key="1">
    <source>
        <dbReference type="ARBA" id="ARBA00022669"/>
    </source>
</evidence>
<accession>A0A067RBU9</accession>
<keyword evidence="2 6" id="KW-0732">Signal</keyword>
<dbReference type="InterPro" id="IPR051940">
    <property type="entry name" value="Chitin_bind-dev_reg"/>
</dbReference>
<dbReference type="GO" id="GO:0008061">
    <property type="term" value="F:chitin binding"/>
    <property type="evidence" value="ECO:0007669"/>
    <property type="project" value="UniProtKB-KW"/>
</dbReference>
<dbReference type="InterPro" id="IPR002557">
    <property type="entry name" value="Chitin-bd_dom"/>
</dbReference>
<dbReference type="PANTHER" id="PTHR23301">
    <property type="entry name" value="CHITIN BINDING PERITROPHIN-A"/>
    <property type="match status" value="1"/>
</dbReference>
<evidence type="ECO:0000313" key="9">
    <source>
        <dbReference type="Proteomes" id="UP000027135"/>
    </source>
</evidence>
<keyword evidence="4" id="KW-1015">Disulfide bond</keyword>
<dbReference type="Proteomes" id="UP000027135">
    <property type="component" value="Unassembled WGS sequence"/>
</dbReference>
<evidence type="ECO:0000259" key="7">
    <source>
        <dbReference type="PROSITE" id="PS50940"/>
    </source>
</evidence>
<dbReference type="SUPFAM" id="SSF57625">
    <property type="entry name" value="Invertebrate chitin-binding proteins"/>
    <property type="match status" value="2"/>
</dbReference>
<dbReference type="InterPro" id="IPR036508">
    <property type="entry name" value="Chitin-bd_dom_sf"/>
</dbReference>
<keyword evidence="1" id="KW-0147">Chitin-binding</keyword>
<dbReference type="SMART" id="SM00494">
    <property type="entry name" value="ChtBD2"/>
    <property type="match status" value="2"/>
</dbReference>
<keyword evidence="9" id="KW-1185">Reference proteome</keyword>
<dbReference type="Gene3D" id="2.170.140.10">
    <property type="entry name" value="Chitin binding domain"/>
    <property type="match status" value="2"/>
</dbReference>
<feature type="chain" id="PRO_5001644940" description="Chitin-binding type-2 domain-containing protein" evidence="6">
    <location>
        <begin position="23"/>
        <end position="211"/>
    </location>
</feature>
<feature type="signal peptide" evidence="6">
    <location>
        <begin position="1"/>
        <end position="22"/>
    </location>
</feature>
<name>A0A067RBU9_ZOONE</name>
<dbReference type="InParanoid" id="A0A067RBU9"/>
<evidence type="ECO:0000256" key="5">
    <source>
        <dbReference type="ARBA" id="ARBA00023180"/>
    </source>
</evidence>
<evidence type="ECO:0000313" key="8">
    <source>
        <dbReference type="EMBL" id="KDR21217.1"/>
    </source>
</evidence>
<reference evidence="8 9" key="1">
    <citation type="journal article" date="2014" name="Nat. Commun.">
        <title>Molecular traces of alternative social organization in a termite genome.</title>
        <authorList>
            <person name="Terrapon N."/>
            <person name="Li C."/>
            <person name="Robertson H.M."/>
            <person name="Ji L."/>
            <person name="Meng X."/>
            <person name="Booth W."/>
            <person name="Chen Z."/>
            <person name="Childers C.P."/>
            <person name="Glastad K.M."/>
            <person name="Gokhale K."/>
            <person name="Gowin J."/>
            <person name="Gronenberg W."/>
            <person name="Hermansen R.A."/>
            <person name="Hu H."/>
            <person name="Hunt B.G."/>
            <person name="Huylmans A.K."/>
            <person name="Khalil S.M."/>
            <person name="Mitchell R.D."/>
            <person name="Munoz-Torres M.C."/>
            <person name="Mustard J.A."/>
            <person name="Pan H."/>
            <person name="Reese J.T."/>
            <person name="Scharf M.E."/>
            <person name="Sun F."/>
            <person name="Vogel H."/>
            <person name="Xiao J."/>
            <person name="Yang W."/>
            <person name="Yang Z."/>
            <person name="Yang Z."/>
            <person name="Zhou J."/>
            <person name="Zhu J."/>
            <person name="Brent C.S."/>
            <person name="Elsik C.G."/>
            <person name="Goodisman M.A."/>
            <person name="Liberles D.A."/>
            <person name="Roe R.M."/>
            <person name="Vargo E.L."/>
            <person name="Vilcinskas A."/>
            <person name="Wang J."/>
            <person name="Bornberg-Bauer E."/>
            <person name="Korb J."/>
            <person name="Zhang G."/>
            <person name="Liebig J."/>
        </authorList>
    </citation>
    <scope>NUCLEOTIDE SEQUENCE [LARGE SCALE GENOMIC DNA]</scope>
    <source>
        <tissue evidence="8">Whole organism</tissue>
    </source>
</reference>
<keyword evidence="3" id="KW-0677">Repeat</keyword>
<dbReference type="AlphaFoldDB" id="A0A067RBU9"/>
<dbReference type="STRING" id="136037.A0A067RBU9"/>
<proteinExistence type="predicted"/>
<feature type="domain" description="Chitin-binding type-2" evidence="7">
    <location>
        <begin position="116"/>
        <end position="175"/>
    </location>
</feature>
<feature type="domain" description="Chitin-binding type-2" evidence="7">
    <location>
        <begin position="32"/>
        <end position="89"/>
    </location>
</feature>
<protein>
    <recommendedName>
        <fullName evidence="7">Chitin-binding type-2 domain-containing protein</fullName>
    </recommendedName>
</protein>
<evidence type="ECO:0000256" key="6">
    <source>
        <dbReference type="SAM" id="SignalP"/>
    </source>
</evidence>
<sequence length="211" mass="24268">MKGLYAVAVTCFVVFSVQTVRSHPHNSPRADLPICPEDENNEIILFPKPENCSEFYQCANGYLYTQHCNKNLYYCAEKEYCDYIDNCDYSGCKLNPDNKILHKPLIGDNIYIPAAVPQCPEQVDGNLTLLANPDNCSSYYECDNGEAVLMDCPPTTYFCSEKDICTWIWEPECIFNCQILNKKTSFVDDHNIEVSRTKEMQFKIRNKKSFD</sequence>
<evidence type="ECO:0000256" key="3">
    <source>
        <dbReference type="ARBA" id="ARBA00022737"/>
    </source>
</evidence>
<keyword evidence="5" id="KW-0325">Glycoprotein</keyword>
<dbReference type="Pfam" id="PF01607">
    <property type="entry name" value="CBM_14"/>
    <property type="match status" value="2"/>
</dbReference>
<evidence type="ECO:0000256" key="4">
    <source>
        <dbReference type="ARBA" id="ARBA00023157"/>
    </source>
</evidence>
<dbReference type="EMBL" id="KK852567">
    <property type="protein sequence ID" value="KDR21217.1"/>
    <property type="molecule type" value="Genomic_DNA"/>
</dbReference>
<organism evidence="8 9">
    <name type="scientific">Zootermopsis nevadensis</name>
    <name type="common">Dampwood termite</name>
    <dbReference type="NCBI Taxonomy" id="136037"/>
    <lineage>
        <taxon>Eukaryota</taxon>
        <taxon>Metazoa</taxon>
        <taxon>Ecdysozoa</taxon>
        <taxon>Arthropoda</taxon>
        <taxon>Hexapoda</taxon>
        <taxon>Insecta</taxon>
        <taxon>Pterygota</taxon>
        <taxon>Neoptera</taxon>
        <taxon>Polyneoptera</taxon>
        <taxon>Dictyoptera</taxon>
        <taxon>Blattodea</taxon>
        <taxon>Blattoidea</taxon>
        <taxon>Termitoidae</taxon>
        <taxon>Termopsidae</taxon>
        <taxon>Zootermopsis</taxon>
    </lineage>
</organism>
<dbReference type="PANTHER" id="PTHR23301:SF0">
    <property type="entry name" value="CHITIN-BINDING TYPE-2 DOMAIN-CONTAINING PROTEIN-RELATED"/>
    <property type="match status" value="1"/>
</dbReference>
<gene>
    <name evidence="8" type="ORF">L798_03624</name>
</gene>
<dbReference type="GO" id="GO:0005576">
    <property type="term" value="C:extracellular region"/>
    <property type="evidence" value="ECO:0007669"/>
    <property type="project" value="InterPro"/>
</dbReference>
<dbReference type="OMA" id="CPEDENN"/>